<feature type="region of interest" description="Disordered" evidence="1">
    <location>
        <begin position="1435"/>
        <end position="1494"/>
    </location>
</feature>
<dbReference type="Pfam" id="PF25474">
    <property type="entry name" value="TPR_TmcB"/>
    <property type="match status" value="1"/>
</dbReference>
<feature type="region of interest" description="Disordered" evidence="1">
    <location>
        <begin position="980"/>
        <end position="1043"/>
    </location>
</feature>
<keyword evidence="2" id="KW-0472">Membrane</keyword>
<feature type="domain" description="PAS" evidence="3">
    <location>
        <begin position="245"/>
        <end position="307"/>
    </location>
</feature>
<feature type="compositionally biased region" description="Acidic residues" evidence="1">
    <location>
        <begin position="1435"/>
        <end position="1452"/>
    </location>
</feature>
<keyword evidence="2" id="KW-1133">Transmembrane helix</keyword>
<keyword evidence="5" id="KW-1185">Reference proteome</keyword>
<dbReference type="Pfam" id="PF13426">
    <property type="entry name" value="PAS_9"/>
    <property type="match status" value="1"/>
</dbReference>
<feature type="region of interest" description="Disordered" evidence="1">
    <location>
        <begin position="1142"/>
        <end position="1169"/>
    </location>
</feature>
<evidence type="ECO:0000256" key="2">
    <source>
        <dbReference type="SAM" id="Phobius"/>
    </source>
</evidence>
<feature type="compositionally biased region" description="Low complexity" evidence="1">
    <location>
        <begin position="998"/>
        <end position="1018"/>
    </location>
</feature>
<evidence type="ECO:0000313" key="5">
    <source>
        <dbReference type="Proteomes" id="UP000236333"/>
    </source>
</evidence>
<feature type="transmembrane region" description="Helical" evidence="2">
    <location>
        <begin position="1593"/>
        <end position="1616"/>
    </location>
</feature>
<feature type="region of interest" description="Disordered" evidence="1">
    <location>
        <begin position="908"/>
        <end position="960"/>
    </location>
</feature>
<dbReference type="CDD" id="cd00130">
    <property type="entry name" value="PAS"/>
    <property type="match status" value="1"/>
</dbReference>
<feature type="transmembrane region" description="Helical" evidence="2">
    <location>
        <begin position="31"/>
        <end position="48"/>
    </location>
</feature>
<dbReference type="InterPro" id="IPR000014">
    <property type="entry name" value="PAS"/>
</dbReference>
<feature type="transmembrane region" description="Helical" evidence="2">
    <location>
        <begin position="60"/>
        <end position="81"/>
    </location>
</feature>
<dbReference type="InterPro" id="IPR057352">
    <property type="entry name" value="TPR_TmcB/C"/>
</dbReference>
<organism evidence="4 5">
    <name type="scientific">Tetrabaena socialis</name>
    <dbReference type="NCBI Taxonomy" id="47790"/>
    <lineage>
        <taxon>Eukaryota</taxon>
        <taxon>Viridiplantae</taxon>
        <taxon>Chlorophyta</taxon>
        <taxon>core chlorophytes</taxon>
        <taxon>Chlorophyceae</taxon>
        <taxon>CS clade</taxon>
        <taxon>Chlamydomonadales</taxon>
        <taxon>Tetrabaenaceae</taxon>
        <taxon>Tetrabaena</taxon>
    </lineage>
</organism>
<gene>
    <name evidence="4" type="ORF">TSOC_010874</name>
</gene>
<evidence type="ECO:0000259" key="3">
    <source>
        <dbReference type="PROSITE" id="PS50112"/>
    </source>
</evidence>
<feature type="transmembrane region" description="Helical" evidence="2">
    <location>
        <begin position="1364"/>
        <end position="1384"/>
    </location>
</feature>
<dbReference type="InterPro" id="IPR052994">
    <property type="entry name" value="Tiny_macrocysts_regulators"/>
</dbReference>
<feature type="region of interest" description="Disordered" evidence="1">
    <location>
        <begin position="1559"/>
        <end position="1583"/>
    </location>
</feature>
<dbReference type="PANTHER" id="PTHR31600:SF2">
    <property type="entry name" value="GAMETE ENRICHED GENE 10 PROTEIN-RELATED"/>
    <property type="match status" value="1"/>
</dbReference>
<dbReference type="EMBL" id="PGGS01000550">
    <property type="protein sequence ID" value="PNH03085.1"/>
    <property type="molecule type" value="Genomic_DNA"/>
</dbReference>
<feature type="compositionally biased region" description="Low complexity" evidence="1">
    <location>
        <begin position="1028"/>
        <end position="1043"/>
    </location>
</feature>
<comment type="caution">
    <text evidence="4">The sequence shown here is derived from an EMBL/GenBank/DDBJ whole genome shotgun (WGS) entry which is preliminary data.</text>
</comment>
<reference evidence="4 5" key="1">
    <citation type="journal article" date="2017" name="Mol. Biol. Evol.">
        <title>The 4-celled Tetrabaena socialis nuclear genome reveals the essential components for genetic control of cell number at the origin of multicellularity in the volvocine lineage.</title>
        <authorList>
            <person name="Featherston J."/>
            <person name="Arakaki Y."/>
            <person name="Hanschen E.R."/>
            <person name="Ferris P.J."/>
            <person name="Michod R.E."/>
            <person name="Olson B.J.S.C."/>
            <person name="Nozaki H."/>
            <person name="Durand P.M."/>
        </authorList>
    </citation>
    <scope>NUCLEOTIDE SEQUENCE [LARGE SCALE GENOMIC DNA]</scope>
    <source>
        <strain evidence="4 5">NIES-571</strain>
    </source>
</reference>
<proteinExistence type="predicted"/>
<feature type="transmembrane region" description="Helical" evidence="2">
    <location>
        <begin position="1390"/>
        <end position="1414"/>
    </location>
</feature>
<feature type="compositionally biased region" description="Low complexity" evidence="1">
    <location>
        <begin position="921"/>
        <end position="930"/>
    </location>
</feature>
<protein>
    <recommendedName>
        <fullName evidence="3">PAS domain-containing protein</fullName>
    </recommendedName>
</protein>
<dbReference type="PANTHER" id="PTHR31600">
    <property type="entry name" value="TINY MACROCYSTS PROTEIN B-RELATED"/>
    <property type="match status" value="1"/>
</dbReference>
<evidence type="ECO:0000313" key="4">
    <source>
        <dbReference type="EMBL" id="PNH03085.1"/>
    </source>
</evidence>
<feature type="transmembrane region" description="Helical" evidence="2">
    <location>
        <begin position="1256"/>
        <end position="1277"/>
    </location>
</feature>
<name>A0A2J7ZS41_9CHLO</name>
<dbReference type="PROSITE" id="PS50112">
    <property type="entry name" value="PAS"/>
    <property type="match status" value="1"/>
</dbReference>
<dbReference type="Proteomes" id="UP000236333">
    <property type="component" value="Unassembled WGS sequence"/>
</dbReference>
<dbReference type="SMART" id="SM00091">
    <property type="entry name" value="PAS"/>
    <property type="match status" value="2"/>
</dbReference>
<evidence type="ECO:0000256" key="1">
    <source>
        <dbReference type="SAM" id="MobiDB-lite"/>
    </source>
</evidence>
<keyword evidence="2" id="KW-0812">Transmembrane</keyword>
<dbReference type="Gene3D" id="3.30.450.20">
    <property type="entry name" value="PAS domain"/>
    <property type="match status" value="1"/>
</dbReference>
<feature type="transmembrane region" description="Helical" evidence="2">
    <location>
        <begin position="1813"/>
        <end position="1835"/>
    </location>
</feature>
<feature type="region of interest" description="Disordered" evidence="1">
    <location>
        <begin position="1090"/>
        <end position="1125"/>
    </location>
</feature>
<feature type="compositionally biased region" description="Low complexity" evidence="1">
    <location>
        <begin position="1565"/>
        <end position="1581"/>
    </location>
</feature>
<sequence>MALGHSGAEVTAFAIKAVITLADVFLGWRRVAAVVYLLLTLGLAWQYLRWAPHLVRWVNYLKTGMAAAVAYAAASLCLLVFSPGYDVEIVARDVQGVTQAGSRQVEASQTAAGNHSGGATMDLLGYVEYQRKVRSVVRLHREALQAMCNFWKLLDASSVSFTGLSKALGKIESSVSQAQALYRVVLEQYASSPGLVRLYGKFLEKIKNDPWGAAMYYAEAERLEELKDTDGGGPLLPNGTPLGRMDELAVAVFVLTSDGSIQMANKQSHSMLGVKRGMLEGKGVTSILAPQYAQRIMDLLAALVSVSEVALPGTNAARALGGVGLGLAAPAGGRSVPGVELDSEAGVAQTSVLLLLRERLALPATLTVSRATGVGEDSTFIALVELAPPHSDSASMWVTANGVVATCDQAFCSHLGFHPADVIGASIGNLLALAPDSVEAAAATAAATTAAQLAGAADEPPGKGRLKLLGGGNRAKLARLAGPPSLLGILLAHSKLTDAEDGPATRLLPCLVMHKYEAGPLACAVSMPDDGTTDVLIHEVRIQLATTDRQHLLLIANRKGAIKYASPGVASALLETGGSEQRGGPRVSGFGAALHNLQGEEGARVAGSLQALDAFSLHDFLPSLCRAQHVKYLKLQTGALDGPTLELRSISGQPLYARTAVYSKDLGGETLHFVRLDWSSLGAALAERRLRLTVSPDCTIADISRATPPQLLGFDPAMLAGRLLWDVVQEDAAGGIRGATARLAFMQVHAICIEGTSAKGSGPSLFVDLWPAEAVTGVLELGPSGHVKAVAEGSTRPAGLLFGLPSEKLVGEAIGKFVMLPPGRDAASLLSLYGTAKKSSMKTNAKGQGMSIKVGPVHVLPGRHADGGPLALEVQVVGRPDPGQPLTVLIRCHPLPLVVKTSAPSVDDSALLQADDPPPLGGRTLPGTAPSRGGMLPLASKLPPRPSSGGSGAGLLDSACIDGDPGSPRLLVPAAAKLQPSRSSATLAATPATPPLAPMDLDAAPAKAAPRISRIGTGSSLGGGGRPQGARARGGRPAEAAADAGSRLADASLAELGAAITTATDISLMELMLTAPDPIAVLDSAAVDDDAASVPDDKGSDEVDSAASSTHDEGPGKASAAPAGQERISTWVASSGRYFQNTEAKENGGPGLVGARRPLSAGSADEETPLMPSRYANANDHFDTERTAAAAGAAGFRDPGYAAAMEDDAASEGGYSAVSSQAGGGGVEYKRGKRFKKLVKLMDSSTAQHAVRRLKLHVFVVLTILAVVRTAFFATAVSSITEKRATMLSLANAGRAQLYMKRALFASRAMDRIYKGQTLETLYTRADLPRFAESMITDAEKAQDTMSRIVKAASERNTYGIQDLFFYQTIVAIDVLLEEAVISAREVSSLQLAFLVTEGVVVTVIAAGYVAFLLRTVAFQRYKLYGTFTIIPDTGLDEEDADDEDGEGDDEERNQGEGSDGEGRRVAVGKPSKKRSAAFDAKPGGSKGDDSFVAGADGIVGSRTAARSRRRSSLVIIDVPPPLEGTDKAAASTPQLAPTGHKTGCWSAVARLFTRRGPSVKPLLSTGTTGRGPPAAAADASSSRRRSLKNDSYDTAIMLTPFLVWSTVVIVLYAVAVIQMQAIVNAVAVHGITNIYVFRCYRLAFFAQELMSETNPALLPLRRANLADSVREGREGFFTIKMGNKAALALGNATEIFPRVVEGIAYSSPRITDLLFFTHSCLRLGDHLPCPGPSYRYYEITHLGVDVLLQEYLHTAANLALGNATTPPDISDPNFDMIYNTGTKDLVGGNIQIGEAHYELIVAVFAGLLRLHIILFLSLFLVFAVFTFLLLFPLLKRVAREKQRIAELMSQLPLELDVEKLMNRALGEGSTANLQVATVPLPGAGGRMSGAGAAVEGTPAGCSGVLQLQPCPPLRLAVVYQLIQKHVLIDFADSRLFRVEYTHMVYSPDYPDGRSSGGLGPTSLGAK</sequence>
<dbReference type="OrthoDB" id="542352at2759"/>
<accession>A0A2J7ZS41</accession>